<dbReference type="GO" id="GO:0005886">
    <property type="term" value="C:plasma membrane"/>
    <property type="evidence" value="ECO:0007669"/>
    <property type="project" value="UniProtKB-SubCell"/>
</dbReference>
<dbReference type="PROSITE" id="PS50109">
    <property type="entry name" value="HIS_KIN"/>
    <property type="match status" value="1"/>
</dbReference>
<dbReference type="Gene3D" id="3.30.565.10">
    <property type="entry name" value="Histidine kinase-like ATPase, C-terminal domain"/>
    <property type="match status" value="1"/>
</dbReference>
<dbReference type="PROSITE" id="PS50112">
    <property type="entry name" value="PAS"/>
    <property type="match status" value="1"/>
</dbReference>
<dbReference type="SUPFAM" id="SSF55781">
    <property type="entry name" value="GAF domain-like"/>
    <property type="match status" value="1"/>
</dbReference>
<dbReference type="InterPro" id="IPR003661">
    <property type="entry name" value="HisK_dim/P_dom"/>
</dbReference>
<dbReference type="InterPro" id="IPR035965">
    <property type="entry name" value="PAS-like_dom_sf"/>
</dbReference>
<keyword evidence="10 21" id="KW-0418">Kinase</keyword>
<keyword evidence="6" id="KW-0597">Phosphoprotein</keyword>
<dbReference type="InterPro" id="IPR008207">
    <property type="entry name" value="Sig_transdc_His_kin_Hpt_dom"/>
</dbReference>
<dbReference type="InterPro" id="IPR001789">
    <property type="entry name" value="Sig_transdc_resp-reg_receiver"/>
</dbReference>
<keyword evidence="4" id="KW-1003">Cell membrane</keyword>
<dbReference type="Gene3D" id="3.40.50.2300">
    <property type="match status" value="1"/>
</dbReference>
<dbReference type="CDD" id="cd17546">
    <property type="entry name" value="REC_hyHK_CKI1_RcsC-like"/>
    <property type="match status" value="1"/>
</dbReference>
<dbReference type="SMART" id="SM00388">
    <property type="entry name" value="HisKA"/>
    <property type="match status" value="1"/>
</dbReference>
<keyword evidence="13" id="KW-0902">Two-component regulatory system</keyword>
<dbReference type="Gene3D" id="3.30.450.20">
    <property type="entry name" value="PAS domain"/>
    <property type="match status" value="1"/>
</dbReference>
<evidence type="ECO:0000256" key="1">
    <source>
        <dbReference type="ARBA" id="ARBA00000085"/>
    </source>
</evidence>
<evidence type="ECO:0000256" key="12">
    <source>
        <dbReference type="ARBA" id="ARBA00022989"/>
    </source>
</evidence>
<keyword evidence="7" id="KW-0808">Transferase</keyword>
<dbReference type="SUPFAM" id="SSF52172">
    <property type="entry name" value="CheY-like"/>
    <property type="match status" value="1"/>
</dbReference>
<dbReference type="InterPro" id="IPR029016">
    <property type="entry name" value="GAF-like_dom_sf"/>
</dbReference>
<comment type="catalytic activity">
    <reaction evidence="1">
        <text>ATP + protein L-histidine = ADP + protein N-phospho-L-histidine.</text>
        <dbReference type="EC" id="2.7.13.3"/>
    </reaction>
</comment>
<evidence type="ECO:0000256" key="3">
    <source>
        <dbReference type="ARBA" id="ARBA00012438"/>
    </source>
</evidence>
<keyword evidence="12" id="KW-1133">Transmembrane helix</keyword>
<dbReference type="Pfam" id="PF02518">
    <property type="entry name" value="HATPase_c"/>
    <property type="match status" value="1"/>
</dbReference>
<dbReference type="GO" id="GO:0009927">
    <property type="term" value="F:histidine phosphotransfer kinase activity"/>
    <property type="evidence" value="ECO:0007669"/>
    <property type="project" value="TreeGrafter"/>
</dbReference>
<evidence type="ECO:0000256" key="13">
    <source>
        <dbReference type="ARBA" id="ARBA00023012"/>
    </source>
</evidence>
<dbReference type="SUPFAM" id="SSF55785">
    <property type="entry name" value="PYP-like sensor domain (PAS domain)"/>
    <property type="match status" value="1"/>
</dbReference>
<dbReference type="FunFam" id="3.30.565.10:FF:000010">
    <property type="entry name" value="Sensor histidine kinase RcsC"/>
    <property type="match status" value="1"/>
</dbReference>
<evidence type="ECO:0000256" key="10">
    <source>
        <dbReference type="ARBA" id="ARBA00022777"/>
    </source>
</evidence>
<evidence type="ECO:0000259" key="19">
    <source>
        <dbReference type="PROSITE" id="PS50113"/>
    </source>
</evidence>
<name>A0A3B1DN66_9ZZZZ</name>
<evidence type="ECO:0000256" key="14">
    <source>
        <dbReference type="ARBA" id="ARBA00023136"/>
    </source>
</evidence>
<dbReference type="PROSITE" id="PS50110">
    <property type="entry name" value="RESPONSE_REGULATORY"/>
    <property type="match status" value="1"/>
</dbReference>
<dbReference type="InterPro" id="IPR000014">
    <property type="entry name" value="PAS"/>
</dbReference>
<dbReference type="GO" id="GO:0000155">
    <property type="term" value="F:phosphorelay sensor kinase activity"/>
    <property type="evidence" value="ECO:0007669"/>
    <property type="project" value="InterPro"/>
</dbReference>
<evidence type="ECO:0000256" key="2">
    <source>
        <dbReference type="ARBA" id="ARBA00004429"/>
    </source>
</evidence>
<comment type="subcellular location">
    <subcellularLocation>
        <location evidence="2">Cell inner membrane</location>
        <topology evidence="2">Multi-pass membrane protein</topology>
    </subcellularLocation>
</comment>
<dbReference type="PANTHER" id="PTHR43047">
    <property type="entry name" value="TWO-COMPONENT HISTIDINE PROTEIN KINASE"/>
    <property type="match status" value="1"/>
</dbReference>
<dbReference type="Pfam" id="PF00512">
    <property type="entry name" value="HisKA"/>
    <property type="match status" value="1"/>
</dbReference>
<dbReference type="FunFam" id="1.10.287.130:FF:000038">
    <property type="entry name" value="Sensory transduction histidine kinase"/>
    <property type="match status" value="1"/>
</dbReference>
<evidence type="ECO:0000256" key="5">
    <source>
        <dbReference type="ARBA" id="ARBA00022519"/>
    </source>
</evidence>
<reference evidence="21" key="1">
    <citation type="submission" date="2018-06" db="EMBL/GenBank/DDBJ databases">
        <authorList>
            <person name="Zhirakovskaya E."/>
        </authorList>
    </citation>
    <scope>NUCLEOTIDE SEQUENCE</scope>
</reference>
<dbReference type="Gene3D" id="1.20.120.160">
    <property type="entry name" value="HPT domain"/>
    <property type="match status" value="1"/>
</dbReference>
<dbReference type="InterPro" id="IPR036641">
    <property type="entry name" value="HPT_dom_sf"/>
</dbReference>
<dbReference type="InterPro" id="IPR003018">
    <property type="entry name" value="GAF"/>
</dbReference>
<dbReference type="InterPro" id="IPR005467">
    <property type="entry name" value="His_kinase_dom"/>
</dbReference>
<gene>
    <name evidence="21" type="ORF">MNBD_PLANCTO03-825</name>
</gene>
<dbReference type="NCBIfam" id="TIGR00229">
    <property type="entry name" value="sensory_box"/>
    <property type="match status" value="1"/>
</dbReference>
<keyword evidence="15" id="KW-0131">Cell cycle</keyword>
<evidence type="ECO:0000256" key="4">
    <source>
        <dbReference type="ARBA" id="ARBA00022475"/>
    </source>
</evidence>
<evidence type="ECO:0000256" key="9">
    <source>
        <dbReference type="ARBA" id="ARBA00022741"/>
    </source>
</evidence>
<dbReference type="InterPro" id="IPR003594">
    <property type="entry name" value="HATPase_dom"/>
</dbReference>
<dbReference type="AlphaFoldDB" id="A0A3B1DN66"/>
<feature type="domain" description="Histidine kinase" evidence="16">
    <location>
        <begin position="332"/>
        <end position="556"/>
    </location>
</feature>
<evidence type="ECO:0000313" key="21">
    <source>
        <dbReference type="EMBL" id="VAX42212.1"/>
    </source>
</evidence>
<dbReference type="PRINTS" id="PR00344">
    <property type="entry name" value="BCTRLSENSOR"/>
</dbReference>
<dbReference type="GO" id="GO:0005524">
    <property type="term" value="F:ATP binding"/>
    <property type="evidence" value="ECO:0007669"/>
    <property type="project" value="UniProtKB-KW"/>
</dbReference>
<evidence type="ECO:0000259" key="17">
    <source>
        <dbReference type="PROSITE" id="PS50110"/>
    </source>
</evidence>
<dbReference type="InterPro" id="IPR036097">
    <property type="entry name" value="HisK_dim/P_sf"/>
</dbReference>
<dbReference type="EMBL" id="UOGK01000660">
    <property type="protein sequence ID" value="VAX42212.1"/>
    <property type="molecule type" value="Genomic_DNA"/>
</dbReference>
<dbReference type="SMART" id="SM00073">
    <property type="entry name" value="HPT"/>
    <property type="match status" value="1"/>
</dbReference>
<keyword evidence="5" id="KW-0997">Cell inner membrane</keyword>
<keyword evidence="11" id="KW-0067">ATP-binding</keyword>
<dbReference type="Gene3D" id="1.10.287.130">
    <property type="match status" value="1"/>
</dbReference>
<dbReference type="InterPro" id="IPR000700">
    <property type="entry name" value="PAS-assoc_C"/>
</dbReference>
<dbReference type="Pfam" id="PF01627">
    <property type="entry name" value="Hpt"/>
    <property type="match status" value="1"/>
</dbReference>
<protein>
    <recommendedName>
        <fullName evidence="3">histidine kinase</fullName>
        <ecNumber evidence="3">2.7.13.3</ecNumber>
    </recommendedName>
</protein>
<dbReference type="SMART" id="SM00387">
    <property type="entry name" value="HATPase_c"/>
    <property type="match status" value="1"/>
</dbReference>
<dbReference type="PROSITE" id="PS50894">
    <property type="entry name" value="HPT"/>
    <property type="match status" value="1"/>
</dbReference>
<feature type="domain" description="PAC" evidence="19">
    <location>
        <begin position="87"/>
        <end position="143"/>
    </location>
</feature>
<dbReference type="Gene3D" id="3.30.450.40">
    <property type="match status" value="1"/>
</dbReference>
<dbReference type="Pfam" id="PF13426">
    <property type="entry name" value="PAS_9"/>
    <property type="match status" value="1"/>
</dbReference>
<dbReference type="SUPFAM" id="SSF47384">
    <property type="entry name" value="Homodimeric domain of signal transducing histidine kinase"/>
    <property type="match status" value="1"/>
</dbReference>
<dbReference type="SUPFAM" id="SSF47226">
    <property type="entry name" value="Histidine-containing phosphotransfer domain, HPT domain"/>
    <property type="match status" value="1"/>
</dbReference>
<keyword evidence="9" id="KW-0547">Nucleotide-binding</keyword>
<feature type="domain" description="HPt" evidence="20">
    <location>
        <begin position="753"/>
        <end position="846"/>
    </location>
</feature>
<evidence type="ECO:0000259" key="20">
    <source>
        <dbReference type="PROSITE" id="PS50894"/>
    </source>
</evidence>
<keyword evidence="14" id="KW-0472">Membrane</keyword>
<organism evidence="21">
    <name type="scientific">hydrothermal vent metagenome</name>
    <dbReference type="NCBI Taxonomy" id="652676"/>
    <lineage>
        <taxon>unclassified sequences</taxon>
        <taxon>metagenomes</taxon>
        <taxon>ecological metagenomes</taxon>
    </lineage>
</organism>
<dbReference type="CDD" id="cd00082">
    <property type="entry name" value="HisKA"/>
    <property type="match status" value="1"/>
</dbReference>
<dbReference type="InterPro" id="IPR011006">
    <property type="entry name" value="CheY-like_superfamily"/>
</dbReference>
<evidence type="ECO:0000256" key="7">
    <source>
        <dbReference type="ARBA" id="ARBA00022679"/>
    </source>
</evidence>
<dbReference type="CDD" id="cd16922">
    <property type="entry name" value="HATPase_EvgS-ArcB-TorS-like"/>
    <property type="match status" value="1"/>
</dbReference>
<dbReference type="SMART" id="SM00091">
    <property type="entry name" value="PAS"/>
    <property type="match status" value="1"/>
</dbReference>
<dbReference type="CDD" id="cd00130">
    <property type="entry name" value="PAS"/>
    <property type="match status" value="1"/>
</dbReference>
<keyword evidence="8" id="KW-0812">Transmembrane</keyword>
<evidence type="ECO:0000259" key="18">
    <source>
        <dbReference type="PROSITE" id="PS50112"/>
    </source>
</evidence>
<evidence type="ECO:0000259" key="16">
    <source>
        <dbReference type="PROSITE" id="PS50109"/>
    </source>
</evidence>
<dbReference type="PROSITE" id="PS50113">
    <property type="entry name" value="PAC"/>
    <property type="match status" value="1"/>
</dbReference>
<evidence type="ECO:0000256" key="11">
    <source>
        <dbReference type="ARBA" id="ARBA00022840"/>
    </source>
</evidence>
<accession>A0A3B1DN66</accession>
<evidence type="ECO:0000256" key="8">
    <source>
        <dbReference type="ARBA" id="ARBA00022692"/>
    </source>
</evidence>
<dbReference type="InterPro" id="IPR004358">
    <property type="entry name" value="Sig_transdc_His_kin-like_C"/>
</dbReference>
<feature type="domain" description="Response regulatory" evidence="17">
    <location>
        <begin position="590"/>
        <end position="704"/>
    </location>
</feature>
<proteinExistence type="predicted"/>
<evidence type="ECO:0000256" key="15">
    <source>
        <dbReference type="ARBA" id="ARBA00023306"/>
    </source>
</evidence>
<dbReference type="PANTHER" id="PTHR43047:SF72">
    <property type="entry name" value="OSMOSENSING HISTIDINE PROTEIN KINASE SLN1"/>
    <property type="match status" value="1"/>
</dbReference>
<dbReference type="SUPFAM" id="SSF55874">
    <property type="entry name" value="ATPase domain of HSP90 chaperone/DNA topoisomerase II/histidine kinase"/>
    <property type="match status" value="1"/>
</dbReference>
<dbReference type="InterPro" id="IPR036890">
    <property type="entry name" value="HATPase_C_sf"/>
</dbReference>
<evidence type="ECO:0000256" key="6">
    <source>
        <dbReference type="ARBA" id="ARBA00022553"/>
    </source>
</evidence>
<feature type="domain" description="PAS" evidence="18">
    <location>
        <begin position="4"/>
        <end position="50"/>
    </location>
</feature>
<dbReference type="Pfam" id="PF00072">
    <property type="entry name" value="Response_reg"/>
    <property type="match status" value="1"/>
</dbReference>
<dbReference type="SMART" id="SM00448">
    <property type="entry name" value="REC"/>
    <property type="match status" value="1"/>
</dbReference>
<dbReference type="Pfam" id="PF13185">
    <property type="entry name" value="GAF_2"/>
    <property type="match status" value="1"/>
</dbReference>
<dbReference type="EC" id="2.7.13.3" evidence="3"/>
<sequence>MPLNDQDFFRILSQCSEAIAITDTDGVILFANSRFAVITGYAVEEVVGQTPGVLGSGKTPPEVYREMWEMIRAGRAWEGRVLNKRKATLPMRLVGGNPRNADNEYWSHLTISPIRGPDGEVCFYSATHRDVTREVEAERRLEFERGESRVRADIAMMLQSKDPLRERLKRSIKLLMGLEELDIENKGGVFIRNAEETHLDLFITHGKFSDEFLEREQRIPFGACLCGRAVVSGELLVSDDCFCDPRHEHTFVGMKRHGHYIVPLQAFGETLGVMFLYTAPFPSREEYRLRTLRSVGDSIALSIANNQIERQLILATKRANEASKAKSDFLANMSHEIRTPLNGILGFTDMLRRDGDAIGEAERKEWLDVIHESGQHLLQLINNILDLSKVEADQLDVERTQCKPMEILSDLVSVMRVQASEKTIALDIECEGCTPHAITSDPTRLRQILTNLIGNALKFTQDGSVTIRTRVEELEDGTANLVIDIVDTGPGIPEDKLGSIFNPFSQADTSITRKFGGTGLGLPISRKLAEALGGMLTVSSVLGEGSTFTLTLGLGPIGEIDLTKTFKREAVCRVDPRNPDAGCIGSLVGHVLLVDDGETNRHLIELLLRRAGAEVTTADNGQKALALATRTAYDLILMDMQMPIMDGYTASREIREHGVTTPIIALTASAMKGDRERCLEAGCDDYLTKPVEINALLGAAYRWLSAGKTDGAEAGGAAASDTSAADAHIAEVVEQETPAPVETSSVVSSLPTDDPEFLEIILDYIDKLSEQVSAMERSCEEQDFETLAHLAHWLRGSGGTAGFDLLTQPAERLEQAANEHLEEGVAAVIDELKTLTKLIQRGVQTPETSEHHTHE</sequence>